<name>A0A7J6R2Y7_PEROL</name>
<gene>
    <name evidence="1" type="ORF">FOZ63_020280</name>
</gene>
<organism evidence="1 2">
    <name type="scientific">Perkinsus olseni</name>
    <name type="common">Perkinsus atlanticus</name>
    <dbReference type="NCBI Taxonomy" id="32597"/>
    <lineage>
        <taxon>Eukaryota</taxon>
        <taxon>Sar</taxon>
        <taxon>Alveolata</taxon>
        <taxon>Perkinsozoa</taxon>
        <taxon>Perkinsea</taxon>
        <taxon>Perkinsida</taxon>
        <taxon>Perkinsidae</taxon>
        <taxon>Perkinsus</taxon>
    </lineage>
</organism>
<keyword evidence="2" id="KW-1185">Reference proteome</keyword>
<sequence length="799" mass="86726">MEKLGLNIFNARLPSGELASLRFISTLQLIDACHCIPLRSVIMTVGNIVVDPETMRPKAGEQHIQLVGLLKQSLKSGWSLPVLKTVDDVTFADAESIMRPAAGSLDDEPSVSGVVLAVTCALRPRGSAGSVVWVLHLADSDVPVAFKGASNIVNRNCLCPGSPVEIVGVLKRGSVPVGGRRRDIHLAESKVSIRRLGDGHVGLKITITYVLPGGVVLGSGPHNELTLVCLHQWCRCQSEVLCPKMVIECYGLTEVPSKSSPVSRILMANIHSTVIIRSVDDVQERRAKLDPLYKLVTGLPPRVHEGCPLHAARALCHHLDPQIDSGPASRGSCTNQAPALGYASLLSRPEPVRPSCDIAPITFRELPACWRRQIFECARNMMPQEPFKVARAPSVSTYSLATGLPCRNAVGIHVGGPVVVGSCVPPDALTDKNGVVVRCAKGVCYFQCSDGTLGHSKGDPRPAMSVIGRLSDQEEKLALSHAASLHPLLDTVEEVSRMPPSSPFTLKAVVICEILHSNLSRAPDVLLANVNAEGWDVAIQDVAPTGRLLRVWISRSQLKREIPVPSLVDISDAVLLISDFVPERHTAGPFRPVFAVLLPTGFVDLRWPRLPLAMFPHASPEAFWIAGRVSWLREIDAFTTCCNCGDKIYLLSACSCARIRLVSAAELPLDNLEISWVAKGEIENDMGFCFDATFVGEAALAVCAASSLSESQSDGIKRFIVADGGGTAVLASRESRESKWDAEYLGFAFPEQIRGKFCLRGERREDGLYVDRAKKFEAFRGGTYARLERNCFRMLEMME</sequence>
<dbReference type="Proteomes" id="UP000553632">
    <property type="component" value="Unassembled WGS sequence"/>
</dbReference>
<comment type="caution">
    <text evidence="1">The sequence shown here is derived from an EMBL/GenBank/DDBJ whole genome shotgun (WGS) entry which is preliminary data.</text>
</comment>
<proteinExistence type="predicted"/>
<protein>
    <submittedName>
        <fullName evidence="1">Uncharacterized protein</fullName>
    </submittedName>
</protein>
<dbReference type="OMA" id="IFECARN"/>
<accession>A0A7J6R2Y7</accession>
<dbReference type="EMBL" id="JABANO010028670">
    <property type="protein sequence ID" value="KAF4714782.1"/>
    <property type="molecule type" value="Genomic_DNA"/>
</dbReference>
<evidence type="ECO:0000313" key="1">
    <source>
        <dbReference type="EMBL" id="KAF4714782.1"/>
    </source>
</evidence>
<evidence type="ECO:0000313" key="2">
    <source>
        <dbReference type="Proteomes" id="UP000553632"/>
    </source>
</evidence>
<reference evidence="1 2" key="1">
    <citation type="submission" date="2020-04" db="EMBL/GenBank/DDBJ databases">
        <title>Perkinsus olseni comparative genomics.</title>
        <authorList>
            <person name="Bogema D.R."/>
        </authorList>
    </citation>
    <scope>NUCLEOTIDE SEQUENCE [LARGE SCALE GENOMIC DNA]</scope>
    <source>
        <strain evidence="1 2">ATCC PRA-207</strain>
    </source>
</reference>
<dbReference type="AlphaFoldDB" id="A0A7J6R2Y7"/>